<gene>
    <name evidence="2" type="ORF">Taro_054091</name>
</gene>
<feature type="region of interest" description="Disordered" evidence="1">
    <location>
        <begin position="1"/>
        <end position="80"/>
    </location>
</feature>
<dbReference type="EMBL" id="NMUH01010554">
    <property type="protein sequence ID" value="MQM21060.1"/>
    <property type="molecule type" value="Genomic_DNA"/>
</dbReference>
<accession>A0A843XPN6</accession>
<organism evidence="2 3">
    <name type="scientific">Colocasia esculenta</name>
    <name type="common">Wild taro</name>
    <name type="synonym">Arum esculentum</name>
    <dbReference type="NCBI Taxonomy" id="4460"/>
    <lineage>
        <taxon>Eukaryota</taxon>
        <taxon>Viridiplantae</taxon>
        <taxon>Streptophyta</taxon>
        <taxon>Embryophyta</taxon>
        <taxon>Tracheophyta</taxon>
        <taxon>Spermatophyta</taxon>
        <taxon>Magnoliopsida</taxon>
        <taxon>Liliopsida</taxon>
        <taxon>Araceae</taxon>
        <taxon>Aroideae</taxon>
        <taxon>Colocasieae</taxon>
        <taxon>Colocasia</taxon>
    </lineage>
</organism>
<sequence>MILLSSGREQRNATTTNRGSSAHKQNHPGPQTHRKVGELHTPVPLRTGTQERDCGTERTPSGNHQKHGSPQGQTNDAHGN</sequence>
<reference evidence="2" key="1">
    <citation type="submission" date="2017-07" db="EMBL/GenBank/DDBJ databases">
        <title>Taro Niue Genome Assembly and Annotation.</title>
        <authorList>
            <person name="Atibalentja N."/>
            <person name="Keating K."/>
            <person name="Fields C.J."/>
        </authorList>
    </citation>
    <scope>NUCLEOTIDE SEQUENCE</scope>
    <source>
        <strain evidence="2">Niue_2</strain>
        <tissue evidence="2">Leaf</tissue>
    </source>
</reference>
<feature type="compositionally biased region" description="Polar residues" evidence="1">
    <location>
        <begin position="58"/>
        <end position="80"/>
    </location>
</feature>
<feature type="compositionally biased region" description="Polar residues" evidence="1">
    <location>
        <begin position="12"/>
        <end position="23"/>
    </location>
</feature>
<comment type="caution">
    <text evidence="2">The sequence shown here is derived from an EMBL/GenBank/DDBJ whole genome shotgun (WGS) entry which is preliminary data.</text>
</comment>
<name>A0A843XPN6_COLES</name>
<proteinExistence type="predicted"/>
<evidence type="ECO:0000313" key="3">
    <source>
        <dbReference type="Proteomes" id="UP000652761"/>
    </source>
</evidence>
<protein>
    <submittedName>
        <fullName evidence="2">Uncharacterized protein</fullName>
    </submittedName>
</protein>
<keyword evidence="3" id="KW-1185">Reference proteome</keyword>
<evidence type="ECO:0000313" key="2">
    <source>
        <dbReference type="EMBL" id="MQM21060.1"/>
    </source>
</evidence>
<dbReference type="AlphaFoldDB" id="A0A843XPN6"/>
<evidence type="ECO:0000256" key="1">
    <source>
        <dbReference type="SAM" id="MobiDB-lite"/>
    </source>
</evidence>
<dbReference type="Proteomes" id="UP000652761">
    <property type="component" value="Unassembled WGS sequence"/>
</dbReference>